<dbReference type="RefSeq" id="WP_317139745.1">
    <property type="nucleotide sequence ID" value="NZ_CP118157.1"/>
</dbReference>
<accession>A0AA97FHS9</accession>
<evidence type="ECO:0000313" key="2">
    <source>
        <dbReference type="Proteomes" id="UP001305498"/>
    </source>
</evidence>
<name>A0AA97FHS9_9MICO</name>
<dbReference type="KEGG" id="mbet:N8K70_00975"/>
<dbReference type="AlphaFoldDB" id="A0AA97FHS9"/>
<dbReference type="Proteomes" id="UP001305498">
    <property type="component" value="Chromosome"/>
</dbReference>
<reference evidence="1 2" key="1">
    <citation type="submission" date="2023-02" db="EMBL/GenBank/DDBJ databases">
        <title>Microbacterium betulae sp. nov., isolated from birch wood.</title>
        <authorList>
            <person name="Pasciak M."/>
            <person name="Pawlik K.J."/>
            <person name="Martynowski D."/>
            <person name="Laczmanski L."/>
            <person name="Ciekot J."/>
            <person name="Szponar B."/>
            <person name="Wojcik-Fatla A."/>
            <person name="Mackiewicz B."/>
            <person name="Farian E."/>
            <person name="Cholewa G."/>
            <person name="Cholewa A."/>
            <person name="Dutkiewicz J."/>
        </authorList>
    </citation>
    <scope>NUCLEOTIDE SEQUENCE [LARGE SCALE GENOMIC DNA]</scope>
    <source>
        <strain evidence="1 2">AB</strain>
    </source>
</reference>
<sequence>MVAIAADPDPGLAAFRALDGTEPDIAWIIAQNTRKNRLARLI</sequence>
<protein>
    <submittedName>
        <fullName evidence="1">Uncharacterized protein</fullName>
    </submittedName>
</protein>
<evidence type="ECO:0000313" key="1">
    <source>
        <dbReference type="EMBL" id="WOF23275.1"/>
    </source>
</evidence>
<proteinExistence type="predicted"/>
<organism evidence="1 2">
    <name type="scientific">Microbacterium betulae</name>
    <dbReference type="NCBI Taxonomy" id="2981139"/>
    <lineage>
        <taxon>Bacteria</taxon>
        <taxon>Bacillati</taxon>
        <taxon>Actinomycetota</taxon>
        <taxon>Actinomycetes</taxon>
        <taxon>Micrococcales</taxon>
        <taxon>Microbacteriaceae</taxon>
        <taxon>Microbacterium</taxon>
    </lineage>
</organism>
<keyword evidence="2" id="KW-1185">Reference proteome</keyword>
<gene>
    <name evidence="1" type="ORF">N8K70_00975</name>
</gene>
<dbReference type="EMBL" id="CP118157">
    <property type="protein sequence ID" value="WOF23275.1"/>
    <property type="molecule type" value="Genomic_DNA"/>
</dbReference>